<dbReference type="EC" id="2.3.1.267" evidence="5"/>
<dbReference type="RefSeq" id="WP_082366957.1">
    <property type="nucleotide sequence ID" value="NZ_JAVIZN010000003.1"/>
</dbReference>
<keyword evidence="1 5" id="KW-0808">Transferase</keyword>
<dbReference type="InterPro" id="IPR051531">
    <property type="entry name" value="N-acetyltransferase"/>
</dbReference>
<dbReference type="Gene3D" id="3.40.630.30">
    <property type="match status" value="1"/>
</dbReference>
<evidence type="ECO:0000313" key="5">
    <source>
        <dbReference type="EMBL" id="MDR6208184.1"/>
    </source>
</evidence>
<name>A0ABD5CUK9_9BURK</name>
<evidence type="ECO:0000256" key="1">
    <source>
        <dbReference type="ARBA" id="ARBA00022679"/>
    </source>
</evidence>
<dbReference type="EMBL" id="JAVIZN010000003">
    <property type="protein sequence ID" value="MDR6208184.1"/>
    <property type="molecule type" value="Genomic_DNA"/>
</dbReference>
<dbReference type="InterPro" id="IPR000182">
    <property type="entry name" value="GNAT_dom"/>
</dbReference>
<proteinExistence type="inferred from homology"/>
<dbReference type="InterPro" id="IPR016181">
    <property type="entry name" value="Acyl_CoA_acyltransferase"/>
</dbReference>
<dbReference type="Proteomes" id="UP001245184">
    <property type="component" value="Unassembled WGS sequence"/>
</dbReference>
<dbReference type="Pfam" id="PF13302">
    <property type="entry name" value="Acetyltransf_3"/>
    <property type="match status" value="1"/>
</dbReference>
<evidence type="ECO:0000259" key="4">
    <source>
        <dbReference type="PROSITE" id="PS51186"/>
    </source>
</evidence>
<gene>
    <name evidence="5" type="ORF">QF025_006985</name>
</gene>
<evidence type="ECO:0000256" key="3">
    <source>
        <dbReference type="ARBA" id="ARBA00038502"/>
    </source>
</evidence>
<dbReference type="PANTHER" id="PTHR43792">
    <property type="entry name" value="GNAT FAMILY, PUTATIVE (AFU_ORTHOLOGUE AFUA_3G00765)-RELATED-RELATED"/>
    <property type="match status" value="1"/>
</dbReference>
<comment type="similarity">
    <text evidence="3">Belongs to the acetyltransferase family. RimJ subfamily.</text>
</comment>
<sequence>MTIENRFPTLETARLLLREIVPSDSNALFAIHGDVEHMRWFGADAPATVEDAAKLIDIFAGWRNLPNPGTRWGIERQSDGVFIGTCGLFKWNKGWSSCTIGYELAPTAQGCGYMQEALLAVLAYGFDEMDLHRIDASVSPENVRSINVLTRLGFLQEGRSREAGYWAGSHHDLLQFGLLRRDFTKQSDEPAVHVERPLSENLTGR</sequence>
<accession>A0ABD5CUK9</accession>
<comment type="caution">
    <text evidence="5">The sequence shown here is derived from an EMBL/GenBank/DDBJ whole genome shotgun (WGS) entry which is preliminary data.</text>
</comment>
<feature type="domain" description="N-acetyltransferase" evidence="4">
    <location>
        <begin position="15"/>
        <end position="175"/>
    </location>
</feature>
<organism evidence="5 6">
    <name type="scientific">Paraburkholderia graminis</name>
    <dbReference type="NCBI Taxonomy" id="60548"/>
    <lineage>
        <taxon>Bacteria</taxon>
        <taxon>Pseudomonadati</taxon>
        <taxon>Pseudomonadota</taxon>
        <taxon>Betaproteobacteria</taxon>
        <taxon>Burkholderiales</taxon>
        <taxon>Burkholderiaceae</taxon>
        <taxon>Paraburkholderia</taxon>
    </lineage>
</organism>
<evidence type="ECO:0000313" key="6">
    <source>
        <dbReference type="Proteomes" id="UP001245184"/>
    </source>
</evidence>
<keyword evidence="2 5" id="KW-0012">Acyltransferase</keyword>
<dbReference type="PROSITE" id="PS51186">
    <property type="entry name" value="GNAT"/>
    <property type="match status" value="1"/>
</dbReference>
<dbReference type="SUPFAM" id="SSF55729">
    <property type="entry name" value="Acyl-CoA N-acyltransferases (Nat)"/>
    <property type="match status" value="1"/>
</dbReference>
<dbReference type="PANTHER" id="PTHR43792:SF8">
    <property type="entry name" value="[RIBOSOMAL PROTEIN US5]-ALANINE N-ACETYLTRANSFERASE"/>
    <property type="match status" value="1"/>
</dbReference>
<reference evidence="5 6" key="1">
    <citation type="submission" date="2023-08" db="EMBL/GenBank/DDBJ databases">
        <title>Genome sequencing of plant associated microbes to promote plant fitness in Sorghum bicolor and Oryza sativa.</title>
        <authorList>
            <person name="Coleman-Derr D."/>
        </authorList>
    </citation>
    <scope>NUCLEOTIDE SEQUENCE [LARGE SCALE GENOMIC DNA]</scope>
    <source>
        <strain evidence="5 6">SLBN-33</strain>
    </source>
</reference>
<evidence type="ECO:0000256" key="2">
    <source>
        <dbReference type="ARBA" id="ARBA00023315"/>
    </source>
</evidence>
<protein>
    <submittedName>
        <fullName evidence="5">Ribosomal-protein-alanine N-acetyltransferase</fullName>
        <ecNumber evidence="5">2.3.1.267</ecNumber>
    </submittedName>
</protein>
<dbReference type="GO" id="GO:0008999">
    <property type="term" value="F:protein-N-terminal-alanine acetyltransferase activity"/>
    <property type="evidence" value="ECO:0007669"/>
    <property type="project" value="UniProtKB-EC"/>
</dbReference>
<dbReference type="AlphaFoldDB" id="A0ABD5CUK9"/>